<evidence type="ECO:0000256" key="1">
    <source>
        <dbReference type="ARBA" id="ARBA00004123"/>
    </source>
</evidence>
<reference evidence="7" key="2">
    <citation type="submission" date="2025-09" db="UniProtKB">
        <authorList>
            <consortium name="Ensembl"/>
        </authorList>
    </citation>
    <scope>IDENTIFICATION</scope>
</reference>
<evidence type="ECO:0000256" key="4">
    <source>
        <dbReference type="ARBA" id="ARBA00023163"/>
    </source>
</evidence>
<keyword evidence="3 6" id="KW-0238">DNA-binding</keyword>
<dbReference type="PROSITE" id="PS51152">
    <property type="entry name" value="NFYA_HAP2_2"/>
    <property type="match status" value="1"/>
</dbReference>
<dbReference type="Proteomes" id="UP001108240">
    <property type="component" value="Unplaced"/>
</dbReference>
<dbReference type="SMART" id="SM00521">
    <property type="entry name" value="CBF"/>
    <property type="match status" value="1"/>
</dbReference>
<evidence type="ECO:0000313" key="7">
    <source>
        <dbReference type="Ensembl" id="ENSCCRP00000070695.2"/>
    </source>
</evidence>
<proteinExistence type="inferred from homology"/>
<dbReference type="GeneTree" id="ENSGT00390000015714"/>
<dbReference type="AlphaFoldDB" id="A0A8C1E8U1"/>
<dbReference type="InterPro" id="IPR001289">
    <property type="entry name" value="NFYA"/>
</dbReference>
<dbReference type="GO" id="GO:0003677">
    <property type="term" value="F:DNA binding"/>
    <property type="evidence" value="ECO:0007669"/>
    <property type="project" value="UniProtKB-KW"/>
</dbReference>
<comment type="subcellular location">
    <subcellularLocation>
        <location evidence="1 6">Nucleus</location>
    </subcellularLocation>
</comment>
<keyword evidence="2 6" id="KW-0805">Transcription regulation</keyword>
<dbReference type="Gene3D" id="6.10.250.2430">
    <property type="match status" value="1"/>
</dbReference>
<protein>
    <recommendedName>
        <fullName evidence="6">Nuclear transcription factor Y subunit</fullName>
    </recommendedName>
</protein>
<keyword evidence="4 6" id="KW-0804">Transcription</keyword>
<evidence type="ECO:0000313" key="8">
    <source>
        <dbReference type="Proteomes" id="UP001108240"/>
    </source>
</evidence>
<dbReference type="Pfam" id="PF02045">
    <property type="entry name" value="CBFB_NFYA"/>
    <property type="match status" value="1"/>
</dbReference>
<keyword evidence="8" id="KW-1185">Reference proteome</keyword>
<reference evidence="7" key="1">
    <citation type="submission" date="2025-08" db="UniProtKB">
        <authorList>
            <consortium name="Ensembl"/>
        </authorList>
    </citation>
    <scope>IDENTIFICATION</scope>
</reference>
<dbReference type="GO" id="GO:0003700">
    <property type="term" value="F:DNA-binding transcription factor activity"/>
    <property type="evidence" value="ECO:0007669"/>
    <property type="project" value="UniProtKB-UniRule"/>
</dbReference>
<dbReference type="Ensembl" id="ENSCCRT00000076556.2">
    <property type="protein sequence ID" value="ENSCCRP00000070695.2"/>
    <property type="gene ID" value="ENSCCRG00000038066.2"/>
</dbReference>
<dbReference type="GO" id="GO:0005634">
    <property type="term" value="C:nucleus"/>
    <property type="evidence" value="ECO:0007669"/>
    <property type="project" value="UniProtKB-SubCell"/>
</dbReference>
<accession>A0A8C1E8U1</accession>
<evidence type="ECO:0000256" key="3">
    <source>
        <dbReference type="ARBA" id="ARBA00023125"/>
    </source>
</evidence>
<evidence type="ECO:0000256" key="6">
    <source>
        <dbReference type="RuleBase" id="RU367155"/>
    </source>
</evidence>
<name>A0A8C1E8U1_CYPCA</name>
<comment type="subunit">
    <text evidence="6">Heterotrimer.</text>
</comment>
<evidence type="ECO:0000256" key="5">
    <source>
        <dbReference type="ARBA" id="ARBA00023242"/>
    </source>
</evidence>
<evidence type="ECO:0000256" key="2">
    <source>
        <dbReference type="ARBA" id="ARBA00023015"/>
    </source>
</evidence>
<sequence>DEGLFFNASSSKVQGQPLMVQVSGGQLITSSGQPIMVQAMTGGQGQTIMQVPVSGTQGLQQIQLVQPSQIQLPGGQTLQLQGQQGQTQQIIIQQPQTGVTAGQNQGQQQITVQGQHVAQTAEGQTIVYQPVNADGTILQQGMITIPAASLAGAQLVSAGSNTNTTNTGQGTVTVTLPMAGNMVNAGGMVMVSTFSFQHADIQYIFFTTQKYLHESRHRHAMARKRGDGGRFFSPKEREEMAMQALKVSEGLELSCHWPATSAPPLG</sequence>
<comment type="function">
    <text evidence="6">Component of the sequence-specific heterotrimeric transcription factor (NF-Y) which specifically recognizes a 5'-CCAAT-3' box motif found in the promoters of its target genes.</text>
</comment>
<dbReference type="PANTHER" id="PTHR12632">
    <property type="entry name" value="TRANSCRIPTION FACTOR NF-Y ALPHA-RELATED"/>
    <property type="match status" value="1"/>
</dbReference>
<keyword evidence="5 6" id="KW-0539">Nucleus</keyword>
<organism evidence="7 8">
    <name type="scientific">Cyprinus carpio carpio</name>
    <dbReference type="NCBI Taxonomy" id="630221"/>
    <lineage>
        <taxon>Eukaryota</taxon>
        <taxon>Metazoa</taxon>
        <taxon>Chordata</taxon>
        <taxon>Craniata</taxon>
        <taxon>Vertebrata</taxon>
        <taxon>Euteleostomi</taxon>
        <taxon>Actinopterygii</taxon>
        <taxon>Neopterygii</taxon>
        <taxon>Teleostei</taxon>
        <taxon>Ostariophysi</taxon>
        <taxon>Cypriniformes</taxon>
        <taxon>Cyprinidae</taxon>
        <taxon>Cyprininae</taxon>
        <taxon>Cyprinus</taxon>
    </lineage>
</organism>
<comment type="similarity">
    <text evidence="6">Belongs to the NFYA/HAP2 subunit family.</text>
</comment>